<reference evidence="2" key="3">
    <citation type="submission" date="2023-05" db="EMBL/GenBank/DDBJ databases">
        <authorList>
            <person name="Smith C.H."/>
        </authorList>
    </citation>
    <scope>NUCLEOTIDE SEQUENCE</scope>
    <source>
        <strain evidence="2">CHS0354</strain>
        <tissue evidence="2">Mantle</tissue>
    </source>
</reference>
<feature type="compositionally biased region" description="Basic and acidic residues" evidence="1">
    <location>
        <begin position="39"/>
        <end position="57"/>
    </location>
</feature>
<organism evidence="2 3">
    <name type="scientific">Potamilus streckersoni</name>
    <dbReference type="NCBI Taxonomy" id="2493646"/>
    <lineage>
        <taxon>Eukaryota</taxon>
        <taxon>Metazoa</taxon>
        <taxon>Spiralia</taxon>
        <taxon>Lophotrochozoa</taxon>
        <taxon>Mollusca</taxon>
        <taxon>Bivalvia</taxon>
        <taxon>Autobranchia</taxon>
        <taxon>Heteroconchia</taxon>
        <taxon>Palaeoheterodonta</taxon>
        <taxon>Unionida</taxon>
        <taxon>Unionoidea</taxon>
        <taxon>Unionidae</taxon>
        <taxon>Ambleminae</taxon>
        <taxon>Lampsilini</taxon>
        <taxon>Potamilus</taxon>
    </lineage>
</organism>
<evidence type="ECO:0000313" key="2">
    <source>
        <dbReference type="EMBL" id="KAK3592665.1"/>
    </source>
</evidence>
<accession>A0AAE0VXG1</accession>
<reference evidence="2" key="2">
    <citation type="journal article" date="2021" name="Genome Biol. Evol.">
        <title>Developing a high-quality reference genome for a parasitic bivalve with doubly uniparental inheritance (Bivalvia: Unionida).</title>
        <authorList>
            <person name="Smith C.H."/>
        </authorList>
    </citation>
    <scope>NUCLEOTIDE SEQUENCE</scope>
    <source>
        <strain evidence="2">CHS0354</strain>
        <tissue evidence="2">Mantle</tissue>
    </source>
</reference>
<dbReference type="EMBL" id="JAEAOA010000994">
    <property type="protein sequence ID" value="KAK3592665.1"/>
    <property type="molecule type" value="Genomic_DNA"/>
</dbReference>
<sequence length="90" mass="10817">KAHRKEENSDKNNERRQKTHHKQKLDKQQRLLNTRGKISHKEKEDNSTTEHPTEEKHGKRRMARSGKDENTVERNIKERYQGTHARKVQP</sequence>
<proteinExistence type="predicted"/>
<reference evidence="2" key="1">
    <citation type="journal article" date="2021" name="Genome Biol. Evol.">
        <title>A High-Quality Reference Genome for a Parasitic Bivalve with Doubly Uniparental Inheritance (Bivalvia: Unionida).</title>
        <authorList>
            <person name="Smith C.H."/>
        </authorList>
    </citation>
    <scope>NUCLEOTIDE SEQUENCE</scope>
    <source>
        <strain evidence="2">CHS0354</strain>
    </source>
</reference>
<dbReference type="AlphaFoldDB" id="A0AAE0VXG1"/>
<evidence type="ECO:0000256" key="1">
    <source>
        <dbReference type="SAM" id="MobiDB-lite"/>
    </source>
</evidence>
<comment type="caution">
    <text evidence="2">The sequence shown here is derived from an EMBL/GenBank/DDBJ whole genome shotgun (WGS) entry which is preliminary data.</text>
</comment>
<name>A0AAE0VXG1_9BIVA</name>
<dbReference type="Proteomes" id="UP001195483">
    <property type="component" value="Unassembled WGS sequence"/>
</dbReference>
<feature type="non-terminal residue" evidence="2">
    <location>
        <position position="1"/>
    </location>
</feature>
<feature type="compositionally biased region" description="Basic and acidic residues" evidence="1">
    <location>
        <begin position="1"/>
        <end position="16"/>
    </location>
</feature>
<feature type="region of interest" description="Disordered" evidence="1">
    <location>
        <begin position="1"/>
        <end position="90"/>
    </location>
</feature>
<evidence type="ECO:0000313" key="3">
    <source>
        <dbReference type="Proteomes" id="UP001195483"/>
    </source>
</evidence>
<keyword evidence="3" id="KW-1185">Reference proteome</keyword>
<protein>
    <submittedName>
        <fullName evidence="2">Uncharacterized protein</fullName>
    </submittedName>
</protein>
<feature type="compositionally biased region" description="Basic and acidic residues" evidence="1">
    <location>
        <begin position="65"/>
        <end position="81"/>
    </location>
</feature>
<gene>
    <name evidence="2" type="ORF">CHS0354_015965</name>
</gene>